<dbReference type="EMBL" id="JACWUN010000001">
    <property type="protein sequence ID" value="MBD1399244.1"/>
    <property type="molecule type" value="Genomic_DNA"/>
</dbReference>
<dbReference type="GO" id="GO:0016840">
    <property type="term" value="F:carbon-nitrogen lyase activity"/>
    <property type="evidence" value="ECO:0007669"/>
    <property type="project" value="UniProtKB-UniRule"/>
</dbReference>
<dbReference type="RefSeq" id="WP_191153516.1">
    <property type="nucleotide sequence ID" value="NZ_JACWUN010000001.1"/>
</dbReference>
<comment type="cofactor">
    <cofactor evidence="8">
        <name>Mg(2+)</name>
        <dbReference type="ChEBI" id="CHEBI:18420"/>
    </cofactor>
</comment>
<comment type="cofactor">
    <cofactor evidence="8">
        <name>[4Fe-4S] cluster</name>
        <dbReference type="ChEBI" id="CHEBI:49883"/>
    </cofactor>
    <text evidence="8">Binds 1 [4Fe-4S] cluster. The cluster is coordinated with 3 cysteines and an exchangeable S-adenosyl-L-methionine.</text>
</comment>
<evidence type="ECO:0000256" key="5">
    <source>
        <dbReference type="ARBA" id="ARBA00023004"/>
    </source>
</evidence>
<dbReference type="InterPro" id="IPR024924">
    <property type="entry name" value="7-CO-7-deazaguanine_synth-like"/>
</dbReference>
<evidence type="ECO:0000256" key="4">
    <source>
        <dbReference type="ARBA" id="ARBA00022842"/>
    </source>
</evidence>
<dbReference type="InterPro" id="IPR058240">
    <property type="entry name" value="rSAM_sf"/>
</dbReference>
<dbReference type="GO" id="GO:0051539">
    <property type="term" value="F:4 iron, 4 sulfur cluster binding"/>
    <property type="evidence" value="ECO:0007669"/>
    <property type="project" value="UniProtKB-UniRule"/>
</dbReference>
<keyword evidence="3 8" id="KW-0479">Metal-binding</keyword>
<dbReference type="PIRSF" id="PIRSF000370">
    <property type="entry name" value="QueE"/>
    <property type="match status" value="1"/>
</dbReference>
<dbReference type="InterPro" id="IPR013785">
    <property type="entry name" value="Aldolase_TIM"/>
</dbReference>
<evidence type="ECO:0000313" key="11">
    <source>
        <dbReference type="Proteomes" id="UP000632828"/>
    </source>
</evidence>
<comment type="function">
    <text evidence="8">Catalyzes the complex heterocyclic radical-mediated conversion of 6-carboxy-5,6,7,8-tetrahydropterin (CPH4) to 7-carboxy-7-deazaguanine (CDG), a step common to the biosynthetic pathways of all 7-deazapurine-containing compounds.</text>
</comment>
<comment type="caution">
    <text evidence="8">Lacks conserved residue(s) required for the propagation of feature annotation.</text>
</comment>
<feature type="binding site" evidence="8">
    <location>
        <position position="44"/>
    </location>
    <ligand>
        <name>Mg(2+)</name>
        <dbReference type="ChEBI" id="CHEBI:18420"/>
    </ligand>
</feature>
<dbReference type="SUPFAM" id="SSF102114">
    <property type="entry name" value="Radical SAM enzymes"/>
    <property type="match status" value="1"/>
</dbReference>
<evidence type="ECO:0000256" key="8">
    <source>
        <dbReference type="HAMAP-Rule" id="MF_00917"/>
    </source>
</evidence>
<feature type="binding site" evidence="8">
    <location>
        <position position="42"/>
    </location>
    <ligand>
        <name>[4Fe-4S] cluster</name>
        <dbReference type="ChEBI" id="CHEBI:49883"/>
        <note>4Fe-4S-S-AdoMet</note>
    </ligand>
</feature>
<feature type="binding site" evidence="8">
    <location>
        <position position="39"/>
    </location>
    <ligand>
        <name>[4Fe-4S] cluster</name>
        <dbReference type="ChEBI" id="CHEBI:49883"/>
        <note>4Fe-4S-S-AdoMet</note>
    </ligand>
</feature>
<proteinExistence type="inferred from homology"/>
<evidence type="ECO:0000256" key="2">
    <source>
        <dbReference type="ARBA" id="ARBA00022691"/>
    </source>
</evidence>
<dbReference type="GO" id="GO:1904047">
    <property type="term" value="F:S-adenosyl-L-methionine binding"/>
    <property type="evidence" value="ECO:0007669"/>
    <property type="project" value="UniProtKB-UniRule"/>
</dbReference>
<feature type="binding site" evidence="8">
    <location>
        <position position="98"/>
    </location>
    <ligand>
        <name>S-adenosyl-L-methionine</name>
        <dbReference type="ChEBI" id="CHEBI:59789"/>
    </ligand>
</feature>
<evidence type="ECO:0000259" key="9">
    <source>
        <dbReference type="PROSITE" id="PS51918"/>
    </source>
</evidence>
<accession>A0A8J6QJL1</accession>
<comment type="catalytic activity">
    <reaction evidence="8">
        <text>6-carboxy-5,6,7,8-tetrahydropterin + H(+) = 7-carboxy-7-carbaguanine + NH4(+)</text>
        <dbReference type="Rhea" id="RHEA:27974"/>
        <dbReference type="ChEBI" id="CHEBI:15378"/>
        <dbReference type="ChEBI" id="CHEBI:28938"/>
        <dbReference type="ChEBI" id="CHEBI:61032"/>
        <dbReference type="ChEBI" id="CHEBI:61036"/>
        <dbReference type="EC" id="4.3.99.3"/>
    </reaction>
</comment>
<feature type="binding site" evidence="8">
    <location>
        <position position="31"/>
    </location>
    <ligand>
        <name>substrate</name>
    </ligand>
</feature>
<keyword evidence="11" id="KW-1185">Reference proteome</keyword>
<comment type="similarity">
    <text evidence="8">Belongs to the radical SAM superfamily. 7-carboxy-7-deazaguanine synthase family.</text>
</comment>
<evidence type="ECO:0000256" key="6">
    <source>
        <dbReference type="ARBA" id="ARBA00023014"/>
    </source>
</evidence>
<dbReference type="PANTHER" id="PTHR42836:SF1">
    <property type="entry name" value="7-CARBOXY-7-DEAZAGUANINE SYNTHASE"/>
    <property type="match status" value="1"/>
</dbReference>
<dbReference type="AlphaFoldDB" id="A0A8J6QJL1"/>
<feature type="binding site" evidence="8">
    <location>
        <begin position="16"/>
        <end position="18"/>
    </location>
    <ligand>
        <name>substrate</name>
    </ligand>
</feature>
<dbReference type="GO" id="GO:0000287">
    <property type="term" value="F:magnesium ion binding"/>
    <property type="evidence" value="ECO:0007669"/>
    <property type="project" value="UniProtKB-UniRule"/>
</dbReference>
<dbReference type="CDD" id="cd01335">
    <property type="entry name" value="Radical_SAM"/>
    <property type="match status" value="1"/>
</dbReference>
<dbReference type="Proteomes" id="UP000632828">
    <property type="component" value="Unassembled WGS sequence"/>
</dbReference>
<dbReference type="SFLD" id="SFLDS00029">
    <property type="entry name" value="Radical_SAM"/>
    <property type="match status" value="1"/>
</dbReference>
<evidence type="ECO:0000256" key="7">
    <source>
        <dbReference type="ARBA" id="ARBA00023239"/>
    </source>
</evidence>
<keyword evidence="1 8" id="KW-0004">4Fe-4S</keyword>
<dbReference type="GO" id="GO:0008616">
    <property type="term" value="P:tRNA queuosine(34) biosynthetic process"/>
    <property type="evidence" value="ECO:0007669"/>
    <property type="project" value="UniProtKB-UniRule"/>
</dbReference>
<keyword evidence="8" id="KW-0671">Queuosine biosynthesis</keyword>
<dbReference type="EC" id="4.3.99.3" evidence="8"/>
<protein>
    <recommendedName>
        <fullName evidence="8">7-carboxy-7-deazaguanine synthase</fullName>
        <shortName evidence="8">CDG synthase</shortName>
        <ecNumber evidence="8">4.3.99.3</ecNumber>
    </recommendedName>
    <alternativeName>
        <fullName evidence="8">Queuosine biosynthesis protein QueE</fullName>
    </alternativeName>
</protein>
<dbReference type="PANTHER" id="PTHR42836">
    <property type="entry name" value="7-CARBOXY-7-DEAZAGUANINE SYNTHASE"/>
    <property type="match status" value="1"/>
</dbReference>
<comment type="caution">
    <text evidence="10">The sequence shown here is derived from an EMBL/GenBank/DDBJ whole genome shotgun (WGS) entry which is preliminary data.</text>
</comment>
<dbReference type="HAMAP" id="MF_00917">
    <property type="entry name" value="QueE"/>
    <property type="match status" value="1"/>
</dbReference>
<feature type="binding site" evidence="8">
    <location>
        <begin position="41"/>
        <end position="43"/>
    </location>
    <ligand>
        <name>S-adenosyl-L-methionine</name>
        <dbReference type="ChEBI" id="CHEBI:59789"/>
    </ligand>
</feature>
<reference evidence="10" key="1">
    <citation type="submission" date="2020-09" db="EMBL/GenBank/DDBJ databases">
        <title>Pelobacter alkaliphilus sp. nov., a novel anaerobic arsenate-reducing bacterium from terrestrial mud volcano.</title>
        <authorList>
            <person name="Khomyakova M.A."/>
            <person name="Merkel A.Y."/>
            <person name="Slobodkin A.I."/>
        </authorList>
    </citation>
    <scope>NUCLEOTIDE SEQUENCE</scope>
    <source>
        <strain evidence="10">M08fum</strain>
    </source>
</reference>
<evidence type="ECO:0000256" key="3">
    <source>
        <dbReference type="ARBA" id="ARBA00022723"/>
    </source>
</evidence>
<comment type="cofactor">
    <cofactor evidence="8">
        <name>S-adenosyl-L-methionine</name>
        <dbReference type="ChEBI" id="CHEBI:59789"/>
    </cofactor>
    <text evidence="8">Binds 1 S-adenosyl-L-methionine per subunit.</text>
</comment>
<keyword evidence="6 8" id="KW-0411">Iron-sulfur</keyword>
<feature type="domain" description="Radical SAM core" evidence="9">
    <location>
        <begin position="22"/>
        <end position="249"/>
    </location>
</feature>
<keyword evidence="5 8" id="KW-0408">Iron</keyword>
<dbReference type="Gene3D" id="3.20.20.70">
    <property type="entry name" value="Aldolase class I"/>
    <property type="match status" value="1"/>
</dbReference>
<evidence type="ECO:0000256" key="1">
    <source>
        <dbReference type="ARBA" id="ARBA00022485"/>
    </source>
</evidence>
<dbReference type="PROSITE" id="PS51918">
    <property type="entry name" value="RADICAL_SAM"/>
    <property type="match status" value="1"/>
</dbReference>
<comment type="subunit">
    <text evidence="8">Homodimer.</text>
</comment>
<keyword evidence="4 8" id="KW-0460">Magnesium</keyword>
<dbReference type="InterPro" id="IPR007197">
    <property type="entry name" value="rSAM"/>
</dbReference>
<gene>
    <name evidence="8" type="primary">queE</name>
    <name evidence="10" type="ORF">ICT70_01005</name>
</gene>
<sequence length="249" mass="27520">MLHIPAADLIEVFSSLQGEGELLGRRQVFIRFAGCNLDCDYCDTSFLSKSMCLVEEDSGSGALVEYENPVPLERMITLLKQWLKTTPGAHHSISITGGEPLLHAELLELWLPHLRRLLPVSLETNGTLPAALRLLIQHLDYVAMDIKLPSVTGQVTDWQAHADFLAVAVQTRCSVKIIVGDRTTDNELMRATQLVHDLCAATPIILQPVTRDNKVAVSVRRLLALQALVSATHSETFVVPQTHIFMGVR</sequence>
<keyword evidence="7 8" id="KW-0456">Lyase</keyword>
<feature type="binding site" evidence="8">
    <location>
        <position position="96"/>
    </location>
    <ligand>
        <name>substrate</name>
    </ligand>
</feature>
<name>A0A8J6QJL1_9BACT</name>
<comment type="pathway">
    <text evidence="8">Purine metabolism; 7-cyano-7-deazaguanine biosynthesis.</text>
</comment>
<dbReference type="Pfam" id="PF04055">
    <property type="entry name" value="Radical_SAM"/>
    <property type="match status" value="1"/>
</dbReference>
<keyword evidence="2 8" id="KW-0949">S-adenosyl-L-methionine</keyword>
<feature type="binding site" evidence="8">
    <location>
        <position position="35"/>
    </location>
    <ligand>
        <name>[4Fe-4S] cluster</name>
        <dbReference type="ChEBI" id="CHEBI:49883"/>
        <note>4Fe-4S-S-AdoMet</note>
    </ligand>
</feature>
<organism evidence="10 11">
    <name type="scientific">Pelovirga terrestris</name>
    <dbReference type="NCBI Taxonomy" id="2771352"/>
    <lineage>
        <taxon>Bacteria</taxon>
        <taxon>Pseudomonadati</taxon>
        <taxon>Thermodesulfobacteriota</taxon>
        <taxon>Desulfuromonadia</taxon>
        <taxon>Geobacterales</taxon>
        <taxon>Geobacteraceae</taxon>
        <taxon>Pelovirga</taxon>
    </lineage>
</organism>
<dbReference type="UniPathway" id="UPA00391"/>
<evidence type="ECO:0000313" key="10">
    <source>
        <dbReference type="EMBL" id="MBD1399244.1"/>
    </source>
</evidence>